<feature type="transmembrane region" description="Helical" evidence="1">
    <location>
        <begin position="84"/>
        <end position="108"/>
    </location>
</feature>
<protein>
    <recommendedName>
        <fullName evidence="4">EI24 domain-containing protein</fullName>
    </recommendedName>
</protein>
<evidence type="ECO:0000256" key="1">
    <source>
        <dbReference type="SAM" id="Phobius"/>
    </source>
</evidence>
<accession>A0A3G8GUY9</accession>
<keyword evidence="2" id="KW-0614">Plasmid</keyword>
<feature type="transmembrane region" description="Helical" evidence="1">
    <location>
        <begin position="53"/>
        <end position="72"/>
    </location>
</feature>
<dbReference type="AlphaFoldDB" id="A0A3G8GUY9"/>
<feature type="transmembrane region" description="Helical" evidence="1">
    <location>
        <begin position="197"/>
        <end position="216"/>
    </location>
</feature>
<feature type="transmembrane region" description="Helical" evidence="1">
    <location>
        <begin position="222"/>
        <end position="239"/>
    </location>
</feature>
<keyword evidence="1" id="KW-0472">Membrane</keyword>
<dbReference type="KEGG" id="cpau:EHF44_00625"/>
<evidence type="ECO:0000313" key="3">
    <source>
        <dbReference type="Proteomes" id="UP000270411"/>
    </source>
</evidence>
<dbReference type="Proteomes" id="UP000270411">
    <property type="component" value="Plasmid unnamed1"/>
</dbReference>
<sequence length="264" mass="28435">MNHNLSPKPVPAIAVLRWARQAGDLIRRGFIAWVALMAVFCIAASLVRTSVVLATVLSSMAFLFGIRVAALVDDTSERTIGEMVGVVMGGFGVTLRYAGVVVLTVAVLNALPALLLGNITAALRPFHNPGLQSIWSATDTFTAINEMFVLPIAGMLMFLCCFIMPLVASTFQYHLISFFGVNWRQAYRTGRAGLPRMNIGAIFGFYLVAFGLLALTVAFAPIAAPVVFAFLSAFSYVAFREIYLGIGTNRKVALAELRAAASFT</sequence>
<keyword evidence="1" id="KW-1133">Transmembrane helix</keyword>
<gene>
    <name evidence="2" type="ORF">EHF44_00625</name>
</gene>
<feature type="transmembrane region" description="Helical" evidence="1">
    <location>
        <begin position="30"/>
        <end position="47"/>
    </location>
</feature>
<geneLocation type="plasmid" evidence="2">
    <name>unnamed1</name>
</geneLocation>
<evidence type="ECO:0008006" key="4">
    <source>
        <dbReference type="Google" id="ProtNLM"/>
    </source>
</evidence>
<dbReference type="RefSeq" id="WP_017511122.1">
    <property type="nucleotide sequence ID" value="NZ_CP033968.1"/>
</dbReference>
<organism evidence="2 3">
    <name type="scientific">Cupriavidus pauculus</name>
    <dbReference type="NCBI Taxonomy" id="82633"/>
    <lineage>
        <taxon>Bacteria</taxon>
        <taxon>Pseudomonadati</taxon>
        <taxon>Pseudomonadota</taxon>
        <taxon>Betaproteobacteria</taxon>
        <taxon>Burkholderiales</taxon>
        <taxon>Burkholderiaceae</taxon>
        <taxon>Cupriavidus</taxon>
    </lineage>
</organism>
<reference evidence="3" key="1">
    <citation type="submission" date="2018-11" db="EMBL/GenBank/DDBJ databases">
        <title>FDA dAtabase for Regulatory Grade micrObial Sequences (FDA-ARGOS): Supporting development and validation of Infectious Disease Dx tests.</title>
        <authorList>
            <person name="Goldberg B."/>
            <person name="Campos J."/>
            <person name="Tallon L."/>
            <person name="Sadzewicz L."/>
            <person name="Zhao X."/>
            <person name="Vavikolanu K."/>
            <person name="Mehta A."/>
            <person name="Aluvathingal J."/>
            <person name="Nadendla S."/>
            <person name="Geyer C."/>
            <person name="Nandy P."/>
            <person name="Yan Y."/>
            <person name="Sichtig H."/>
        </authorList>
    </citation>
    <scope>NUCLEOTIDE SEQUENCE [LARGE SCALE GENOMIC DNA]</scope>
    <source>
        <strain evidence="3">FDAARGOS_614</strain>
        <plasmid evidence="3">unnamed1</plasmid>
    </source>
</reference>
<keyword evidence="1" id="KW-0812">Transmembrane</keyword>
<evidence type="ECO:0000313" key="2">
    <source>
        <dbReference type="EMBL" id="AZG12023.1"/>
    </source>
</evidence>
<proteinExistence type="predicted"/>
<dbReference type="EMBL" id="CP033968">
    <property type="protein sequence ID" value="AZG12023.1"/>
    <property type="molecule type" value="Genomic_DNA"/>
</dbReference>
<name>A0A3G8GUY9_9BURK</name>
<dbReference type="OrthoDB" id="8959625at2"/>
<feature type="transmembrane region" description="Helical" evidence="1">
    <location>
        <begin position="148"/>
        <end position="176"/>
    </location>
</feature>